<accession>A0ABV8SIX7</accession>
<dbReference type="Proteomes" id="UP001595755">
    <property type="component" value="Unassembled WGS sequence"/>
</dbReference>
<comment type="caution">
    <text evidence="1">The sequence shown here is derived from an EMBL/GenBank/DDBJ whole genome shotgun (WGS) entry which is preliminary data.</text>
</comment>
<name>A0ABV8SIX7_9BACL</name>
<dbReference type="EMBL" id="JBHSED010000058">
    <property type="protein sequence ID" value="MFC4306399.1"/>
    <property type="molecule type" value="Genomic_DNA"/>
</dbReference>
<organism evidence="1 2">
    <name type="scientific">Cohnella boryungensis</name>
    <dbReference type="NCBI Taxonomy" id="768479"/>
    <lineage>
        <taxon>Bacteria</taxon>
        <taxon>Bacillati</taxon>
        <taxon>Bacillota</taxon>
        <taxon>Bacilli</taxon>
        <taxon>Bacillales</taxon>
        <taxon>Paenibacillaceae</taxon>
        <taxon>Cohnella</taxon>
    </lineage>
</organism>
<evidence type="ECO:0000313" key="2">
    <source>
        <dbReference type="Proteomes" id="UP001595755"/>
    </source>
</evidence>
<proteinExistence type="predicted"/>
<dbReference type="NCBIfam" id="TIGR03238">
    <property type="entry name" value="dnd_assoc_3"/>
    <property type="match status" value="1"/>
</dbReference>
<gene>
    <name evidence="1" type="primary">dptF</name>
    <name evidence="1" type="ORF">ACFO1S_23525</name>
</gene>
<dbReference type="RefSeq" id="WP_204605069.1">
    <property type="nucleotide sequence ID" value="NZ_JBHSED010000058.1"/>
</dbReference>
<reference evidence="2" key="1">
    <citation type="journal article" date="2019" name="Int. J. Syst. Evol. Microbiol.">
        <title>The Global Catalogue of Microorganisms (GCM) 10K type strain sequencing project: providing services to taxonomists for standard genome sequencing and annotation.</title>
        <authorList>
            <consortium name="The Broad Institute Genomics Platform"/>
            <consortium name="The Broad Institute Genome Sequencing Center for Infectious Disease"/>
            <person name="Wu L."/>
            <person name="Ma J."/>
        </authorList>
    </citation>
    <scope>NUCLEOTIDE SEQUENCE [LARGE SCALE GENOMIC DNA]</scope>
    <source>
        <strain evidence="2">CGMCC 4.1641</strain>
    </source>
</reference>
<sequence length="595" mass="70115">MGEIGSCLIDELRKLKESSKEAVDNLDSFSDFKDYMHIKRSVESELLDLLLRAKESNKSQLILVCGGVGDGKSHLISYLKNKHQDLLTNFQLHNDATESFEPRKTSIDTLNDVLDDFSDGKLNINGSKKLILAINLGALNNFVDSEYQDRYQHLKEFVITKKILEARVSDSFFDSENSFQFINFSDYHMFTLTSKGASSEYINEILFKISSEDEKNPFYTSYQKNCLENCICSSKCPVKFNYEFLMSSRVQEQLIQILIEGIVKYKLIISTRALFNFVYDICVSNFIDQLPRDEIKETIMKASFSEYIEWFLPNLLFEHKDRSNIFEVLSKMDPVHSRSEEMDNLLISLNTKENISSIFYEYIDMIDNECITNILNNELMLKTLLTEENINLRYKLVKLFFRYYKFSPKKEVLNINDSLYHEYMQNLFYWNIQNKKQLIKLYKDVSDAIYKWNGKSISEYINLFIGKNQLEYKISQKLDLAPHVIDLKEQSLIKLDRFTPYLIMAYKTKGEEAVVEISIDFSLYELLMRIKNGYRPNKQDKNNFINFVDFINKILILGNQDKELIFEEKNGGNIQRYKLEYDKEFEQYRFVVIRI</sequence>
<protein>
    <submittedName>
        <fullName evidence="1">DNA phosphorothioation-dependent restriction protein DptF</fullName>
    </submittedName>
</protein>
<keyword evidence="2" id="KW-1185">Reference proteome</keyword>
<dbReference type="InterPro" id="IPR017647">
    <property type="entry name" value="Dnd_assoc_3"/>
</dbReference>
<evidence type="ECO:0000313" key="1">
    <source>
        <dbReference type="EMBL" id="MFC4306399.1"/>
    </source>
</evidence>